<name>A0AAP6ZY24_PAEAL</name>
<evidence type="ECO:0000256" key="1">
    <source>
        <dbReference type="SAM" id="SignalP"/>
    </source>
</evidence>
<gene>
    <name evidence="2" type="ORF">HMI46_16335</name>
</gene>
<dbReference type="Pfam" id="PF01547">
    <property type="entry name" value="SBP_bac_1"/>
    <property type="match status" value="1"/>
</dbReference>
<protein>
    <submittedName>
        <fullName evidence="2">Extracellular solute-binding protein</fullName>
    </submittedName>
</protein>
<dbReference type="RefSeq" id="WP_171417615.1">
    <property type="nucleotide sequence ID" value="NZ_JABFOR010000021.1"/>
</dbReference>
<reference evidence="2 3" key="1">
    <citation type="submission" date="2020-05" db="EMBL/GenBank/DDBJ databases">
        <title>Whole genome sequencing and identification of novel metabolites from Paenibacillus alvei strain JR949.</title>
        <authorList>
            <person name="Rajendhran J."/>
            <person name="Sree Pranav P."/>
            <person name="Mahalakshmi B."/>
            <person name="Karthikeyan R."/>
        </authorList>
    </citation>
    <scope>NUCLEOTIDE SEQUENCE [LARGE SCALE GENOMIC DNA]</scope>
    <source>
        <strain evidence="2 3">JR949</strain>
    </source>
</reference>
<feature type="signal peptide" evidence="1">
    <location>
        <begin position="1"/>
        <end position="23"/>
    </location>
</feature>
<organism evidence="2 3">
    <name type="scientific">Paenibacillus alvei</name>
    <name type="common">Bacillus alvei</name>
    <dbReference type="NCBI Taxonomy" id="44250"/>
    <lineage>
        <taxon>Bacteria</taxon>
        <taxon>Bacillati</taxon>
        <taxon>Bacillota</taxon>
        <taxon>Bacilli</taxon>
        <taxon>Bacillales</taxon>
        <taxon>Paenibacillaceae</taxon>
        <taxon>Paenibacillus</taxon>
    </lineage>
</organism>
<dbReference type="Proteomes" id="UP000552038">
    <property type="component" value="Unassembled WGS sequence"/>
</dbReference>
<dbReference type="EMBL" id="JABFOR010000021">
    <property type="protein sequence ID" value="NOJ72120.1"/>
    <property type="molecule type" value="Genomic_DNA"/>
</dbReference>
<evidence type="ECO:0000313" key="2">
    <source>
        <dbReference type="EMBL" id="NOJ72120.1"/>
    </source>
</evidence>
<dbReference type="Gene3D" id="3.40.190.10">
    <property type="entry name" value="Periplasmic binding protein-like II"/>
    <property type="match status" value="1"/>
</dbReference>
<dbReference type="AlphaFoldDB" id="A0AAP6ZY24"/>
<proteinExistence type="predicted"/>
<keyword evidence="1" id="KW-0732">Signal</keyword>
<sequence length="458" mass="52663">MVSRRWKTSILLLSMMSVLTGCFGEKQVLEPLDEGKGKLKVTYYSEKSFYSDYGNYFNIKFPDIEVEVISTAETDMEELLDKQKPDVVLLSEHMFETYAQQGKLYALDDIIAQEKFDLEGYMPGLIDMIRTKGRGKLYGLTPYFYNEVIYYNRDLFQAYNIELPRNQMSWQEILALSKRFDGMRTGDNEIYGLYQSPSSLLINIANTLSLQVFDAKGEKLRIRSDGWEQAIQMATDAVRNYPPGQVEGMNNLFLMGKAAMIMDGPWFAKELQRAPLHNKTLSTMNWDMVTVPVDLKRPDESSKVRLTKMYAIMADSTNKRAAWEFVQFVNGLSMEKVASRNPISTLPTRYQFFKQLEGRSTEPFYMLKPRLSTESSPPEGSWGFWVGYGNKHVPEDFYSPFNELLDKSLQAVMQHEITPEEAVNELDAKGQLLLNKMHAEEIKKKEAESAKENVDAKK</sequence>
<comment type="caution">
    <text evidence="2">The sequence shown here is derived from an EMBL/GenBank/DDBJ whole genome shotgun (WGS) entry which is preliminary data.</text>
</comment>
<evidence type="ECO:0000313" key="3">
    <source>
        <dbReference type="Proteomes" id="UP000552038"/>
    </source>
</evidence>
<dbReference type="PANTHER" id="PTHR43649:SF12">
    <property type="entry name" value="DIACETYLCHITOBIOSE BINDING PROTEIN DASA"/>
    <property type="match status" value="1"/>
</dbReference>
<dbReference type="InterPro" id="IPR006059">
    <property type="entry name" value="SBP"/>
</dbReference>
<dbReference type="InterPro" id="IPR050490">
    <property type="entry name" value="Bact_solute-bd_prot1"/>
</dbReference>
<feature type="chain" id="PRO_5042921396" evidence="1">
    <location>
        <begin position="24"/>
        <end position="458"/>
    </location>
</feature>
<accession>A0AAP6ZY24</accession>
<dbReference type="SUPFAM" id="SSF53850">
    <property type="entry name" value="Periplasmic binding protein-like II"/>
    <property type="match status" value="1"/>
</dbReference>
<dbReference type="PROSITE" id="PS51257">
    <property type="entry name" value="PROKAR_LIPOPROTEIN"/>
    <property type="match status" value="1"/>
</dbReference>
<dbReference type="PANTHER" id="PTHR43649">
    <property type="entry name" value="ARABINOSE-BINDING PROTEIN-RELATED"/>
    <property type="match status" value="1"/>
</dbReference>